<dbReference type="Gene3D" id="3.30.200.20">
    <property type="entry name" value="Phosphorylase Kinase, domain 1"/>
    <property type="match status" value="1"/>
</dbReference>
<dbReference type="PANTHER" id="PTHR48008:SF13">
    <property type="entry name" value="PROTEIN KINASE SUPERFAMILY PROTEIN"/>
    <property type="match status" value="1"/>
</dbReference>
<dbReference type="EMBL" id="JAXQNO010000004">
    <property type="protein sequence ID" value="KAK4800117.1"/>
    <property type="molecule type" value="Genomic_DNA"/>
</dbReference>
<feature type="domain" description="Protein kinase" evidence="3">
    <location>
        <begin position="82"/>
        <end position="374"/>
    </location>
</feature>
<dbReference type="PROSITE" id="PS50011">
    <property type="entry name" value="PROTEIN_KINASE_DOM"/>
    <property type="match status" value="1"/>
</dbReference>
<comment type="caution">
    <text evidence="4">The sequence shown here is derived from an EMBL/GenBank/DDBJ whole genome shotgun (WGS) entry which is preliminary data.</text>
</comment>
<keyword evidence="2" id="KW-0472">Membrane</keyword>
<evidence type="ECO:0000259" key="3">
    <source>
        <dbReference type="PROSITE" id="PS50011"/>
    </source>
</evidence>
<keyword evidence="5" id="KW-1185">Reference proteome</keyword>
<dbReference type="InterPro" id="IPR052451">
    <property type="entry name" value="Ser/Thr_kinase-like"/>
</dbReference>
<keyword evidence="2" id="KW-0812">Transmembrane</keyword>
<evidence type="ECO:0000313" key="4">
    <source>
        <dbReference type="EMBL" id="KAK4800117.1"/>
    </source>
</evidence>
<dbReference type="SUPFAM" id="SSF56112">
    <property type="entry name" value="Protein kinase-like (PK-like)"/>
    <property type="match status" value="1"/>
</dbReference>
<dbReference type="Proteomes" id="UP001346149">
    <property type="component" value="Unassembled WGS sequence"/>
</dbReference>
<protein>
    <recommendedName>
        <fullName evidence="3">Protein kinase domain-containing protein</fullName>
    </recommendedName>
</protein>
<dbReference type="InterPro" id="IPR011009">
    <property type="entry name" value="Kinase-like_dom_sf"/>
</dbReference>
<accession>A0AAN7RE51</accession>
<sequence length="379" mass="41288">MLNLIVALAIPVSTVILVALLLFYLLKAGQMRDVDMDNESQGGQSPNQKSRQQELDEEGAEEEEDLFLFRGGEDLTICDLLEAPGEVIGKSNCGTLYKALLQQQQQHPQSRRSGSNGSLRLLRFLRPAACTARTGQFLNAIELLGSIRHPNLVPLLGFYSGPRGEKLLIYPFYRRGNLAQFIQDGSRESHKWATIYKISIGIARGLDHLHTGTGAGAGAGAGELIMNKKPNTSIIIHGNLKSKNILLDRNHEPRISDFGLNLLLNSATCQEILNVSATEGYKAPELVNMKDANVDTDIYNLGVILLELVTGSSREPIYDKAAAQLVGEDQGVGATTTEEEGRLLKLFQLGMACCSPSPSLRPTIKQVLRKLEEIGLGGT</sequence>
<dbReference type="InterPro" id="IPR000719">
    <property type="entry name" value="Prot_kinase_dom"/>
</dbReference>
<organism evidence="4 5">
    <name type="scientific">Trapa natans</name>
    <name type="common">Water chestnut</name>
    <dbReference type="NCBI Taxonomy" id="22666"/>
    <lineage>
        <taxon>Eukaryota</taxon>
        <taxon>Viridiplantae</taxon>
        <taxon>Streptophyta</taxon>
        <taxon>Embryophyta</taxon>
        <taxon>Tracheophyta</taxon>
        <taxon>Spermatophyta</taxon>
        <taxon>Magnoliopsida</taxon>
        <taxon>eudicotyledons</taxon>
        <taxon>Gunneridae</taxon>
        <taxon>Pentapetalae</taxon>
        <taxon>rosids</taxon>
        <taxon>malvids</taxon>
        <taxon>Myrtales</taxon>
        <taxon>Lythraceae</taxon>
        <taxon>Trapa</taxon>
    </lineage>
</organism>
<dbReference type="Gene3D" id="1.10.510.10">
    <property type="entry name" value="Transferase(Phosphotransferase) domain 1"/>
    <property type="match status" value="1"/>
</dbReference>
<reference evidence="4 5" key="1">
    <citation type="journal article" date="2023" name="Hortic Res">
        <title>Pangenome of water caltrop reveals structural variations and asymmetric subgenome divergence after allopolyploidization.</title>
        <authorList>
            <person name="Zhang X."/>
            <person name="Chen Y."/>
            <person name="Wang L."/>
            <person name="Yuan Y."/>
            <person name="Fang M."/>
            <person name="Shi L."/>
            <person name="Lu R."/>
            <person name="Comes H.P."/>
            <person name="Ma Y."/>
            <person name="Chen Y."/>
            <person name="Huang G."/>
            <person name="Zhou Y."/>
            <person name="Zheng Z."/>
            <person name="Qiu Y."/>
        </authorList>
    </citation>
    <scope>NUCLEOTIDE SEQUENCE [LARGE SCALE GENOMIC DNA]</scope>
    <source>
        <strain evidence="4">F231</strain>
    </source>
</reference>
<dbReference type="GO" id="GO:0005524">
    <property type="term" value="F:ATP binding"/>
    <property type="evidence" value="ECO:0007669"/>
    <property type="project" value="InterPro"/>
</dbReference>
<gene>
    <name evidence="4" type="ORF">SAY86_025482</name>
</gene>
<evidence type="ECO:0000313" key="5">
    <source>
        <dbReference type="Proteomes" id="UP001346149"/>
    </source>
</evidence>
<evidence type="ECO:0000256" key="2">
    <source>
        <dbReference type="SAM" id="Phobius"/>
    </source>
</evidence>
<proteinExistence type="predicted"/>
<evidence type="ECO:0000256" key="1">
    <source>
        <dbReference type="SAM" id="MobiDB-lite"/>
    </source>
</evidence>
<feature type="compositionally biased region" description="Polar residues" evidence="1">
    <location>
        <begin position="39"/>
        <end position="50"/>
    </location>
</feature>
<dbReference type="PANTHER" id="PTHR48008">
    <property type="entry name" value="LEUCINE-RICH REPEAT RECEPTOR-LIKE PROTEIN KINASE IMK3-RELATED"/>
    <property type="match status" value="1"/>
</dbReference>
<feature type="region of interest" description="Disordered" evidence="1">
    <location>
        <begin position="36"/>
        <end position="57"/>
    </location>
</feature>
<feature type="transmembrane region" description="Helical" evidence="2">
    <location>
        <begin position="6"/>
        <end position="26"/>
    </location>
</feature>
<name>A0AAN7RE51_TRANT</name>
<dbReference type="Pfam" id="PF00069">
    <property type="entry name" value="Pkinase"/>
    <property type="match status" value="1"/>
</dbReference>
<keyword evidence="2" id="KW-1133">Transmembrane helix</keyword>
<dbReference type="AlphaFoldDB" id="A0AAN7RE51"/>
<dbReference type="GO" id="GO:0004672">
    <property type="term" value="F:protein kinase activity"/>
    <property type="evidence" value="ECO:0007669"/>
    <property type="project" value="InterPro"/>
</dbReference>